<feature type="signal peptide" evidence="3">
    <location>
        <begin position="1"/>
        <end position="21"/>
    </location>
</feature>
<proteinExistence type="predicted"/>
<evidence type="ECO:0000313" key="5">
    <source>
        <dbReference type="Proteomes" id="UP001432190"/>
    </source>
</evidence>
<name>A0ABZ1S6N9_9ACTN</name>
<keyword evidence="2" id="KW-1133">Transmembrane helix</keyword>
<organism evidence="4 5">
    <name type="scientific">Micromonospora globbae</name>
    <dbReference type="NCBI Taxonomy" id="1894969"/>
    <lineage>
        <taxon>Bacteria</taxon>
        <taxon>Bacillati</taxon>
        <taxon>Actinomycetota</taxon>
        <taxon>Actinomycetes</taxon>
        <taxon>Micromonosporales</taxon>
        <taxon>Micromonosporaceae</taxon>
        <taxon>Micromonospora</taxon>
    </lineage>
</organism>
<sequence length="347" mass="35357">MRPRRVLLLASVLAGALSALATLFDESRMALQSGAVALAALAVLALLPNTTAGRVRVALAAGLGLLALVMVLELRWLPEPSATSQLLVPSYSPLDGSPAPSPHPSALLDEWQEGIDRNRAVQTGELVGLLALAYAVAALPPRRRTRRALLARILGVLVLVAALAEAWGDLRDAPLTGALGVAWSALLAVLVAAVVLALSGARSDRFGLLPLGALLVAGVAAVDLGHLVGTWSSWWWFAEASRNAYLTYGVAVDTGLDVSPAVEAAVALAGPALLTLGALRAGQGDSGRGNAGQDDSGRGNAGQDDSGRGNAGQDDSGRGDAVAADGDEHDGRDKHDGPDDTGPAEST</sequence>
<keyword evidence="2" id="KW-0812">Transmembrane</keyword>
<feature type="transmembrane region" description="Helical" evidence="2">
    <location>
        <begin position="57"/>
        <end position="77"/>
    </location>
</feature>
<evidence type="ECO:0000256" key="1">
    <source>
        <dbReference type="SAM" id="MobiDB-lite"/>
    </source>
</evidence>
<evidence type="ECO:0008006" key="6">
    <source>
        <dbReference type="Google" id="ProtNLM"/>
    </source>
</evidence>
<protein>
    <recommendedName>
        <fullName evidence="6">Aminopeptidase</fullName>
    </recommendedName>
</protein>
<feature type="transmembrane region" description="Helical" evidence="2">
    <location>
        <begin position="120"/>
        <end position="137"/>
    </location>
</feature>
<dbReference type="Proteomes" id="UP001432190">
    <property type="component" value="Chromosome"/>
</dbReference>
<dbReference type="EMBL" id="CP108084">
    <property type="protein sequence ID" value="WUP49047.1"/>
    <property type="molecule type" value="Genomic_DNA"/>
</dbReference>
<feature type="transmembrane region" description="Helical" evidence="2">
    <location>
        <begin position="213"/>
        <end position="238"/>
    </location>
</feature>
<gene>
    <name evidence="4" type="ORF">OG994_26365</name>
</gene>
<evidence type="ECO:0000256" key="3">
    <source>
        <dbReference type="SAM" id="SignalP"/>
    </source>
</evidence>
<feature type="transmembrane region" description="Helical" evidence="2">
    <location>
        <begin position="180"/>
        <end position="201"/>
    </location>
</feature>
<dbReference type="RefSeq" id="WP_328851330.1">
    <property type="nucleotide sequence ID" value="NZ_CP108084.1"/>
</dbReference>
<accession>A0ABZ1S6N9</accession>
<keyword evidence="5" id="KW-1185">Reference proteome</keyword>
<keyword evidence="2" id="KW-0472">Membrane</keyword>
<keyword evidence="3" id="KW-0732">Signal</keyword>
<feature type="compositionally biased region" description="Basic and acidic residues" evidence="1">
    <location>
        <begin position="329"/>
        <end position="338"/>
    </location>
</feature>
<feature type="transmembrane region" description="Helical" evidence="2">
    <location>
        <begin position="31"/>
        <end position="50"/>
    </location>
</feature>
<feature type="transmembrane region" description="Helical" evidence="2">
    <location>
        <begin position="149"/>
        <end position="168"/>
    </location>
</feature>
<feature type="chain" id="PRO_5046724137" description="Aminopeptidase" evidence="3">
    <location>
        <begin position="22"/>
        <end position="347"/>
    </location>
</feature>
<evidence type="ECO:0000313" key="4">
    <source>
        <dbReference type="EMBL" id="WUP49047.1"/>
    </source>
</evidence>
<feature type="region of interest" description="Disordered" evidence="1">
    <location>
        <begin position="284"/>
        <end position="347"/>
    </location>
</feature>
<reference evidence="4" key="1">
    <citation type="submission" date="2022-10" db="EMBL/GenBank/DDBJ databases">
        <title>The complete genomes of actinobacterial strains from the NBC collection.</title>
        <authorList>
            <person name="Joergensen T.S."/>
            <person name="Alvarez Arevalo M."/>
            <person name="Sterndorff E.B."/>
            <person name="Faurdal D."/>
            <person name="Vuksanovic O."/>
            <person name="Mourched A.-S."/>
            <person name="Charusanti P."/>
            <person name="Shaw S."/>
            <person name="Blin K."/>
            <person name="Weber T."/>
        </authorList>
    </citation>
    <scope>NUCLEOTIDE SEQUENCE</scope>
    <source>
        <strain evidence="4">NBC_00256</strain>
    </source>
</reference>
<evidence type="ECO:0000256" key="2">
    <source>
        <dbReference type="SAM" id="Phobius"/>
    </source>
</evidence>